<dbReference type="EMBL" id="VWSF01000005">
    <property type="protein sequence ID" value="KAA5547540.1"/>
    <property type="molecule type" value="Genomic_DNA"/>
</dbReference>
<protein>
    <submittedName>
        <fullName evidence="2">DUF4292 domain-containing protein</fullName>
    </submittedName>
</protein>
<proteinExistence type="predicted"/>
<organism evidence="2 3">
    <name type="scientific">Adhaeribacter rhizoryzae</name>
    <dbReference type="NCBI Taxonomy" id="2607907"/>
    <lineage>
        <taxon>Bacteria</taxon>
        <taxon>Pseudomonadati</taxon>
        <taxon>Bacteroidota</taxon>
        <taxon>Cytophagia</taxon>
        <taxon>Cytophagales</taxon>
        <taxon>Hymenobacteraceae</taxon>
        <taxon>Adhaeribacter</taxon>
    </lineage>
</organism>
<feature type="signal peptide" evidence="1">
    <location>
        <begin position="1"/>
        <end position="21"/>
    </location>
</feature>
<dbReference type="RefSeq" id="WP_150088162.1">
    <property type="nucleotide sequence ID" value="NZ_VWSF01000005.1"/>
</dbReference>
<gene>
    <name evidence="2" type="ORF">F0145_09500</name>
</gene>
<sequence>MNSRHFIFGALSLLLAFSSCKKNITPVSSSTPTPGETTAPANLEFKYFNARGRMQVEDEGDKISTNINIRMRKDSIIWISIIPALGIEAARIRLTQDSVYMLNRLKKEYFAGDYSYIKQKYKVDVTFDLLQAILLGNYLPTTEGKEKIIDEKPLQHSRQEQANLLIDQFVDLDSNKLKKITIKDQDTKNSISVDYSQFEQIENRHFAKAALIVVQQGQTEKAKNKDQTKGAIASIDYNRINLNEGTLAFPFSVPSGYKRQ</sequence>
<keyword evidence="3" id="KW-1185">Reference proteome</keyword>
<comment type="caution">
    <text evidence="2">The sequence shown here is derived from an EMBL/GenBank/DDBJ whole genome shotgun (WGS) entry which is preliminary data.</text>
</comment>
<dbReference type="Pfam" id="PF14125">
    <property type="entry name" value="DUF4292"/>
    <property type="match status" value="1"/>
</dbReference>
<dbReference type="Gene3D" id="2.50.20.10">
    <property type="entry name" value="Lipoprotein localisation LolA/LolB/LppX"/>
    <property type="match status" value="1"/>
</dbReference>
<accession>A0A5M6DN01</accession>
<evidence type="ECO:0000313" key="3">
    <source>
        <dbReference type="Proteomes" id="UP000323426"/>
    </source>
</evidence>
<evidence type="ECO:0000313" key="2">
    <source>
        <dbReference type="EMBL" id="KAA5547540.1"/>
    </source>
</evidence>
<dbReference type="InterPro" id="IPR025634">
    <property type="entry name" value="DUF4292"/>
</dbReference>
<feature type="chain" id="PRO_5024348847" evidence="1">
    <location>
        <begin position="22"/>
        <end position="260"/>
    </location>
</feature>
<keyword evidence="1" id="KW-0732">Signal</keyword>
<reference evidence="2 3" key="1">
    <citation type="submission" date="2019-09" db="EMBL/GenBank/DDBJ databases">
        <title>Genome sequence and assembly of Adhaeribacter sp.</title>
        <authorList>
            <person name="Chhetri G."/>
        </authorList>
    </citation>
    <scope>NUCLEOTIDE SEQUENCE [LARGE SCALE GENOMIC DNA]</scope>
    <source>
        <strain evidence="2 3">DK36</strain>
    </source>
</reference>
<dbReference type="Proteomes" id="UP000323426">
    <property type="component" value="Unassembled WGS sequence"/>
</dbReference>
<evidence type="ECO:0000256" key="1">
    <source>
        <dbReference type="SAM" id="SignalP"/>
    </source>
</evidence>
<dbReference type="PROSITE" id="PS51257">
    <property type="entry name" value="PROKAR_LIPOPROTEIN"/>
    <property type="match status" value="1"/>
</dbReference>
<name>A0A5M6DN01_9BACT</name>
<dbReference type="AlphaFoldDB" id="A0A5M6DN01"/>